<dbReference type="PANTHER" id="PTHR36448">
    <property type="entry name" value="BLR7373 PROTEIN"/>
    <property type="match status" value="1"/>
</dbReference>
<accession>A0A3P1BSN1</accession>
<dbReference type="PIRSF" id="PIRSF019307">
    <property type="entry name" value="UCP019307"/>
    <property type="match status" value="1"/>
</dbReference>
<reference evidence="2 3" key="1">
    <citation type="submission" date="2018-11" db="EMBL/GenBank/DDBJ databases">
        <authorList>
            <person name="Zhou Z."/>
            <person name="Wang G."/>
        </authorList>
    </citation>
    <scope>NUCLEOTIDE SEQUENCE [LARGE SCALE GENOMIC DNA]</scope>
    <source>
        <strain evidence="2 3">KCTC52004</strain>
    </source>
</reference>
<dbReference type="AlphaFoldDB" id="A0A3P1BSN1"/>
<name>A0A3P1BSN1_9BACT</name>
<dbReference type="OrthoDB" id="9791759at2"/>
<keyword evidence="3" id="KW-1185">Reference proteome</keyword>
<proteinExistence type="predicted"/>
<dbReference type="CDD" id="cd02219">
    <property type="entry name" value="cupin_YjlB-like"/>
    <property type="match status" value="1"/>
</dbReference>
<protein>
    <submittedName>
        <fullName evidence="2">Cupin domain-containing protein</fullName>
    </submittedName>
</protein>
<dbReference type="InterPro" id="IPR014500">
    <property type="entry name" value="UCP019307_cupin"/>
</dbReference>
<evidence type="ECO:0000259" key="1">
    <source>
        <dbReference type="Pfam" id="PF07883"/>
    </source>
</evidence>
<dbReference type="InterPro" id="IPR013096">
    <property type="entry name" value="Cupin_2"/>
</dbReference>
<dbReference type="InterPro" id="IPR047121">
    <property type="entry name" value="YjiB-like"/>
</dbReference>
<organism evidence="2 3">
    <name type="scientific">Larkinella rosea</name>
    <dbReference type="NCBI Taxonomy" id="2025312"/>
    <lineage>
        <taxon>Bacteria</taxon>
        <taxon>Pseudomonadati</taxon>
        <taxon>Bacteroidota</taxon>
        <taxon>Cytophagia</taxon>
        <taxon>Cytophagales</taxon>
        <taxon>Spirosomataceae</taxon>
        <taxon>Larkinella</taxon>
    </lineage>
</organism>
<sequence length="191" mass="20953">MNVNKSLLLHGAAISLTFIGMISTKPQPEMLYFKDDGLIPNSRFPLLLYRDVFPETGSEGASWLEQRFSVNNWTNSWRNGVFSYHHYHSTSHEVLGVYSGSAVLHLGGEKGQKVRVKAGDIMVIPAGVGHKKLEASADFGVVGAYPDGRSYDVLRGKPGDRPQADQNIAAVPMPKTDPFLGKDGGLVRLWN</sequence>
<evidence type="ECO:0000313" key="3">
    <source>
        <dbReference type="Proteomes" id="UP000271925"/>
    </source>
</evidence>
<evidence type="ECO:0000313" key="2">
    <source>
        <dbReference type="EMBL" id="RRB04022.1"/>
    </source>
</evidence>
<dbReference type="PANTHER" id="PTHR36448:SF2">
    <property type="entry name" value="CUPIN TYPE-1 DOMAIN-CONTAINING PROTEIN"/>
    <property type="match status" value="1"/>
</dbReference>
<feature type="domain" description="Cupin type-2" evidence="1">
    <location>
        <begin position="84"/>
        <end position="131"/>
    </location>
</feature>
<dbReference type="Gene3D" id="2.60.120.10">
    <property type="entry name" value="Jelly Rolls"/>
    <property type="match status" value="1"/>
</dbReference>
<dbReference type="EMBL" id="RQJO01000008">
    <property type="protein sequence ID" value="RRB04022.1"/>
    <property type="molecule type" value="Genomic_DNA"/>
</dbReference>
<comment type="caution">
    <text evidence="2">The sequence shown here is derived from an EMBL/GenBank/DDBJ whole genome shotgun (WGS) entry which is preliminary data.</text>
</comment>
<dbReference type="InterPro" id="IPR011051">
    <property type="entry name" value="RmlC_Cupin_sf"/>
</dbReference>
<dbReference type="InterPro" id="IPR014710">
    <property type="entry name" value="RmlC-like_jellyroll"/>
</dbReference>
<gene>
    <name evidence="2" type="ORF">EHT25_10870</name>
</gene>
<dbReference type="SUPFAM" id="SSF51182">
    <property type="entry name" value="RmlC-like cupins"/>
    <property type="match status" value="1"/>
</dbReference>
<dbReference type="Pfam" id="PF07883">
    <property type="entry name" value="Cupin_2"/>
    <property type="match status" value="1"/>
</dbReference>
<dbReference type="Proteomes" id="UP000271925">
    <property type="component" value="Unassembled WGS sequence"/>
</dbReference>